<dbReference type="EMBL" id="JBHSPA010000033">
    <property type="protein sequence ID" value="MFC5828007.1"/>
    <property type="molecule type" value="Genomic_DNA"/>
</dbReference>
<evidence type="ECO:0000313" key="3">
    <source>
        <dbReference type="Proteomes" id="UP001596058"/>
    </source>
</evidence>
<feature type="region of interest" description="Disordered" evidence="1">
    <location>
        <begin position="114"/>
        <end position="140"/>
    </location>
</feature>
<dbReference type="Proteomes" id="UP001596058">
    <property type="component" value="Unassembled WGS sequence"/>
</dbReference>
<sequence length="311" mass="34541">MKGLPTLESVDTEELAVCEAYPYVVMAGPVFGYAMQVDKLAWRLLSNGMPSHTPQEERDSLRAHLYGRGTAEPDPDTSKEYIATALKLDWERHDELTVADRRFRIVRGDQFVCVGPEGPKPPRPADPDPAGEHWRHPSDDKGRLIHATVPSGRLAILLGQGCIPLVPSAGTVPTDIYRDARRAAKTYANFMLLAATFTAAEQIGAGWEQCIGVCRTPRWARETLASHLRGRDGTADGCERATEALERNRRDEVVVRDRRFRIARVETVLYFAADGPEPPRPSDHDPYPPPDLQMQQLREADGLVGEPDDQG</sequence>
<organism evidence="2 3">
    <name type="scientific">Nonomuraea insulae</name>
    <dbReference type="NCBI Taxonomy" id="1616787"/>
    <lineage>
        <taxon>Bacteria</taxon>
        <taxon>Bacillati</taxon>
        <taxon>Actinomycetota</taxon>
        <taxon>Actinomycetes</taxon>
        <taxon>Streptosporangiales</taxon>
        <taxon>Streptosporangiaceae</taxon>
        <taxon>Nonomuraea</taxon>
    </lineage>
</organism>
<dbReference type="Pfam" id="PF19379">
    <property type="entry name" value="DUF5954"/>
    <property type="match status" value="1"/>
</dbReference>
<dbReference type="RefSeq" id="WP_379517511.1">
    <property type="nucleotide sequence ID" value="NZ_JBHSPA010000033.1"/>
</dbReference>
<feature type="compositionally biased region" description="Basic and acidic residues" evidence="1">
    <location>
        <begin position="123"/>
        <end position="140"/>
    </location>
</feature>
<comment type="caution">
    <text evidence="2">The sequence shown here is derived from an EMBL/GenBank/DDBJ whole genome shotgun (WGS) entry which is preliminary data.</text>
</comment>
<gene>
    <name evidence="2" type="ORF">ACFPZ3_29435</name>
</gene>
<evidence type="ECO:0000313" key="2">
    <source>
        <dbReference type="EMBL" id="MFC5828007.1"/>
    </source>
</evidence>
<proteinExistence type="predicted"/>
<dbReference type="InterPro" id="IPR045998">
    <property type="entry name" value="DUF5954"/>
</dbReference>
<reference evidence="3" key="1">
    <citation type="journal article" date="2019" name="Int. J. Syst. Evol. Microbiol.">
        <title>The Global Catalogue of Microorganisms (GCM) 10K type strain sequencing project: providing services to taxonomists for standard genome sequencing and annotation.</title>
        <authorList>
            <consortium name="The Broad Institute Genomics Platform"/>
            <consortium name="The Broad Institute Genome Sequencing Center for Infectious Disease"/>
            <person name="Wu L."/>
            <person name="Ma J."/>
        </authorList>
    </citation>
    <scope>NUCLEOTIDE SEQUENCE [LARGE SCALE GENOMIC DNA]</scope>
    <source>
        <strain evidence="3">CCUG 53903</strain>
    </source>
</reference>
<keyword evidence="3" id="KW-1185">Reference proteome</keyword>
<name>A0ABW1CRW0_9ACTN</name>
<protein>
    <submittedName>
        <fullName evidence="2">DUF5954 family protein</fullName>
    </submittedName>
</protein>
<evidence type="ECO:0000256" key="1">
    <source>
        <dbReference type="SAM" id="MobiDB-lite"/>
    </source>
</evidence>
<feature type="region of interest" description="Disordered" evidence="1">
    <location>
        <begin position="272"/>
        <end position="311"/>
    </location>
</feature>
<accession>A0ABW1CRW0</accession>